<accession>A0A6P8APD7</accession>
<dbReference type="GeneID" id="41966212"/>
<evidence type="ECO:0000313" key="3">
    <source>
        <dbReference type="RefSeq" id="XP_030976755.1"/>
    </source>
</evidence>
<reference evidence="3" key="2">
    <citation type="submission" date="2019-10" db="EMBL/GenBank/DDBJ databases">
        <authorList>
            <consortium name="NCBI Genome Project"/>
        </authorList>
    </citation>
    <scope>NUCLEOTIDE SEQUENCE</scope>
    <source>
        <strain evidence="3">NI907</strain>
    </source>
</reference>
<gene>
    <name evidence="3" type="ORF">PgNI_11339</name>
</gene>
<evidence type="ECO:0000256" key="1">
    <source>
        <dbReference type="SAM" id="MobiDB-lite"/>
    </source>
</evidence>
<protein>
    <submittedName>
        <fullName evidence="3">Uncharacterized protein</fullName>
    </submittedName>
</protein>
<dbReference type="Proteomes" id="UP000515153">
    <property type="component" value="Chromosome VI"/>
</dbReference>
<organism evidence="2 3">
    <name type="scientific">Pyricularia grisea</name>
    <name type="common">Crabgrass-specific blast fungus</name>
    <name type="synonym">Magnaporthe grisea</name>
    <dbReference type="NCBI Taxonomy" id="148305"/>
    <lineage>
        <taxon>Eukaryota</taxon>
        <taxon>Fungi</taxon>
        <taxon>Dikarya</taxon>
        <taxon>Ascomycota</taxon>
        <taxon>Pezizomycotina</taxon>
        <taxon>Sordariomycetes</taxon>
        <taxon>Sordariomycetidae</taxon>
        <taxon>Magnaporthales</taxon>
        <taxon>Pyriculariaceae</taxon>
        <taxon>Pyricularia</taxon>
    </lineage>
</organism>
<reference evidence="2 3" key="1">
    <citation type="journal article" date="2019" name="Mol. Biol. Evol.">
        <title>Blast fungal genomes show frequent chromosomal changes, gene gains and losses, and effector gene turnover.</title>
        <authorList>
            <person name="Gomez Luciano L.B."/>
            <person name="Jason Tsai I."/>
            <person name="Chuma I."/>
            <person name="Tosa Y."/>
            <person name="Chen Y.H."/>
            <person name="Li J.Y."/>
            <person name="Li M.Y."/>
            <person name="Jade Lu M.Y."/>
            <person name="Nakayashiki H."/>
            <person name="Li W.H."/>
        </authorList>
    </citation>
    <scope>NUCLEOTIDE SEQUENCE [LARGE SCALE GENOMIC DNA]</scope>
    <source>
        <strain evidence="2 3">NI907</strain>
    </source>
</reference>
<evidence type="ECO:0000313" key="2">
    <source>
        <dbReference type="Proteomes" id="UP000515153"/>
    </source>
</evidence>
<keyword evidence="2" id="KW-1185">Reference proteome</keyword>
<dbReference type="KEGG" id="pgri:PgNI_11339"/>
<name>A0A6P8APD7_PYRGI</name>
<proteinExistence type="predicted"/>
<dbReference type="RefSeq" id="XP_030976755.1">
    <property type="nucleotide sequence ID" value="XM_031131307.1"/>
</dbReference>
<sequence>MKDGQNGQYAPRQHGTPTTISVILNCLTCGIIPKDYKLPPPPPTPRGPARPSPPADHLRPGPRRVIYPSLPQDEKRQQKQQQQAQRSLRQQAGANNRPPIPTIFVTPPPEDGWI</sequence>
<feature type="compositionally biased region" description="Pro residues" evidence="1">
    <location>
        <begin position="98"/>
        <end position="114"/>
    </location>
</feature>
<feature type="compositionally biased region" description="Pro residues" evidence="1">
    <location>
        <begin position="38"/>
        <end position="54"/>
    </location>
</feature>
<feature type="region of interest" description="Disordered" evidence="1">
    <location>
        <begin position="34"/>
        <end position="114"/>
    </location>
</feature>
<feature type="compositionally biased region" description="Low complexity" evidence="1">
    <location>
        <begin position="79"/>
        <end position="94"/>
    </location>
</feature>
<reference evidence="3" key="3">
    <citation type="submission" date="2025-08" db="UniProtKB">
        <authorList>
            <consortium name="RefSeq"/>
        </authorList>
    </citation>
    <scope>IDENTIFICATION</scope>
    <source>
        <strain evidence="3">NI907</strain>
    </source>
</reference>
<dbReference type="AlphaFoldDB" id="A0A6P8APD7"/>